<dbReference type="Proteomes" id="UP000054423">
    <property type="component" value="Unassembled WGS sequence"/>
</dbReference>
<name>W2KBU3_PHYNI</name>
<feature type="non-terminal residue" evidence="2">
    <location>
        <position position="1"/>
    </location>
</feature>
<gene>
    <name evidence="2" type="ORF">L917_17291</name>
</gene>
<evidence type="ECO:0000256" key="1">
    <source>
        <dbReference type="SAM" id="MobiDB-lite"/>
    </source>
</evidence>
<dbReference type="EMBL" id="KI682195">
    <property type="protein sequence ID" value="ETL82567.1"/>
    <property type="molecule type" value="Genomic_DNA"/>
</dbReference>
<proteinExistence type="predicted"/>
<reference evidence="2" key="1">
    <citation type="submission" date="2013-11" db="EMBL/GenBank/DDBJ databases">
        <title>The Genome Sequence of Phytophthora parasitica CHvinca01.</title>
        <authorList>
            <consortium name="The Broad Institute Genomics Platform"/>
            <person name="Russ C."/>
            <person name="Tyler B."/>
            <person name="Panabieres F."/>
            <person name="Shan W."/>
            <person name="Tripathy S."/>
            <person name="Grunwald N."/>
            <person name="Machado M."/>
            <person name="Johnson C.S."/>
            <person name="Arredondo F."/>
            <person name="Hong C."/>
            <person name="Coffey M."/>
            <person name="Young S.K."/>
            <person name="Zeng Q."/>
            <person name="Gargeya S."/>
            <person name="Fitzgerald M."/>
            <person name="Abouelleil A."/>
            <person name="Alvarado L."/>
            <person name="Chapman S.B."/>
            <person name="Gainer-Dewar J."/>
            <person name="Goldberg J."/>
            <person name="Griggs A."/>
            <person name="Gujja S."/>
            <person name="Hansen M."/>
            <person name="Howarth C."/>
            <person name="Imamovic A."/>
            <person name="Ireland A."/>
            <person name="Larimer J."/>
            <person name="McCowan C."/>
            <person name="Murphy C."/>
            <person name="Pearson M."/>
            <person name="Poon T.W."/>
            <person name="Priest M."/>
            <person name="Roberts A."/>
            <person name="Saif S."/>
            <person name="Shea T."/>
            <person name="Sykes S."/>
            <person name="Wortman J."/>
            <person name="Nusbaum C."/>
            <person name="Birren B."/>
        </authorList>
    </citation>
    <scope>NUCLEOTIDE SEQUENCE [LARGE SCALE GENOMIC DNA]</scope>
    <source>
        <strain evidence="2">CHvinca01</strain>
    </source>
</reference>
<organism evidence="2">
    <name type="scientific">Phytophthora nicotianae</name>
    <name type="common">Potato buckeye rot agent</name>
    <name type="synonym">Phytophthora parasitica</name>
    <dbReference type="NCBI Taxonomy" id="4792"/>
    <lineage>
        <taxon>Eukaryota</taxon>
        <taxon>Sar</taxon>
        <taxon>Stramenopiles</taxon>
        <taxon>Oomycota</taxon>
        <taxon>Peronosporomycetes</taxon>
        <taxon>Peronosporales</taxon>
        <taxon>Peronosporaceae</taxon>
        <taxon>Phytophthora</taxon>
    </lineage>
</organism>
<feature type="region of interest" description="Disordered" evidence="1">
    <location>
        <begin position="59"/>
        <end position="78"/>
    </location>
</feature>
<sequence>VSQSNRLLFLFSRKKAQALLQVAFCVMERSRRKCEEYSTRSWVENMTTKEYARYCEEKKRREEQSGSHRSTTANNLKPSALATRNEQCAAACFPRCFLHYRHWDAKPVALCVR</sequence>
<accession>W2KBU3</accession>
<protein>
    <submittedName>
        <fullName evidence="2">Uncharacterized protein</fullName>
    </submittedName>
</protein>
<dbReference type="AlphaFoldDB" id="W2KBU3"/>
<feature type="compositionally biased region" description="Polar residues" evidence="1">
    <location>
        <begin position="67"/>
        <end position="78"/>
    </location>
</feature>
<evidence type="ECO:0000313" key="2">
    <source>
        <dbReference type="EMBL" id="ETL82567.1"/>
    </source>
</evidence>